<dbReference type="SUPFAM" id="SSF51569">
    <property type="entry name" value="Aldolase"/>
    <property type="match status" value="1"/>
</dbReference>
<evidence type="ECO:0000256" key="7">
    <source>
        <dbReference type="NCBIfam" id="TIGR00126"/>
    </source>
</evidence>
<dbReference type="PANTHER" id="PTHR10889:SF3">
    <property type="entry name" value="DEOXYRIBOSE-PHOSPHATE ALDOLASE"/>
    <property type="match status" value="1"/>
</dbReference>
<dbReference type="Pfam" id="PF01791">
    <property type="entry name" value="DeoC"/>
    <property type="match status" value="1"/>
</dbReference>
<comment type="catalytic activity">
    <reaction evidence="6">
        <text>2-deoxy-D-ribose 5-phosphate = D-glyceraldehyde 3-phosphate + acetaldehyde</text>
        <dbReference type="Rhea" id="RHEA:12821"/>
        <dbReference type="ChEBI" id="CHEBI:15343"/>
        <dbReference type="ChEBI" id="CHEBI:59776"/>
        <dbReference type="ChEBI" id="CHEBI:62877"/>
        <dbReference type="EC" id="4.1.2.4"/>
    </reaction>
</comment>
<proteinExistence type="inferred from homology"/>
<dbReference type="Gene3D" id="3.20.20.70">
    <property type="entry name" value="Aldolase class I"/>
    <property type="match status" value="1"/>
</dbReference>
<evidence type="ECO:0000256" key="4">
    <source>
        <dbReference type="ARBA" id="ARBA00023239"/>
    </source>
</evidence>
<name>A0A0F4R181_9GAMM</name>
<dbReference type="AlphaFoldDB" id="A0A0F4R181"/>
<evidence type="ECO:0000256" key="6">
    <source>
        <dbReference type="ARBA" id="ARBA00048791"/>
    </source>
</evidence>
<dbReference type="EC" id="4.1.2.4" evidence="3 7"/>
<keyword evidence="4 8" id="KW-0456">Lyase</keyword>
<evidence type="ECO:0000313" key="9">
    <source>
        <dbReference type="Proteomes" id="UP000033452"/>
    </source>
</evidence>
<dbReference type="GO" id="GO:0016052">
    <property type="term" value="P:carbohydrate catabolic process"/>
    <property type="evidence" value="ECO:0007669"/>
    <property type="project" value="TreeGrafter"/>
</dbReference>
<dbReference type="OrthoDB" id="6579831at2"/>
<dbReference type="GO" id="GO:0009264">
    <property type="term" value="P:deoxyribonucleotide catabolic process"/>
    <property type="evidence" value="ECO:0007669"/>
    <property type="project" value="UniProtKB-UniRule"/>
</dbReference>
<evidence type="ECO:0000256" key="3">
    <source>
        <dbReference type="ARBA" id="ARBA00012515"/>
    </source>
</evidence>
<sequence>MSSITPQQAAQLALNCMDLTSLTGAESDDDIIQLCQQASSEAGAVAAICIFPQHIPLAKQHLAEGIRIATVTNFPHGSEDIASAVEQTRAAVMLGADEVDVVFPYRALMAGNSEVGAQLVQQCKAACGTEAQLKVIIESGELKTAQLIEQASHIAIAAGADFIKTSTGKVAVNATLDAAHVMLNTIKNSGKAVGFKAAGGVRTVNDACAYLDTARQIMGPDWVNSQHFRFGASGLLSDVLSTLTGSAKTLSGDY</sequence>
<dbReference type="InterPro" id="IPR002915">
    <property type="entry name" value="DeoC/FbaB/LacD_aldolase"/>
</dbReference>
<reference evidence="8 9" key="1">
    <citation type="journal article" date="2015" name="BMC Genomics">
        <title>Genome mining reveals unlocked bioactive potential of marine Gram-negative bacteria.</title>
        <authorList>
            <person name="Machado H."/>
            <person name="Sonnenschein E.C."/>
            <person name="Melchiorsen J."/>
            <person name="Gram L."/>
        </authorList>
    </citation>
    <scope>NUCLEOTIDE SEQUENCE [LARGE SCALE GENOMIC DNA]</scope>
    <source>
        <strain evidence="8 9">S2471</strain>
    </source>
</reference>
<protein>
    <recommendedName>
        <fullName evidence="3 7">Deoxyribose-phosphate aldolase</fullName>
        <ecNumber evidence="3 7">4.1.2.4</ecNumber>
    </recommendedName>
</protein>
<dbReference type="SMART" id="SM01133">
    <property type="entry name" value="DeoC"/>
    <property type="match status" value="1"/>
</dbReference>
<dbReference type="InterPro" id="IPR013785">
    <property type="entry name" value="Aldolase_TIM"/>
</dbReference>
<dbReference type="PATRIC" id="fig|43658.5.peg.26"/>
<dbReference type="RefSeq" id="WP_046002942.1">
    <property type="nucleotide sequence ID" value="NZ_JXYA01000001.1"/>
</dbReference>
<evidence type="ECO:0000313" key="8">
    <source>
        <dbReference type="EMBL" id="KJZ13349.1"/>
    </source>
</evidence>
<dbReference type="CDD" id="cd00959">
    <property type="entry name" value="DeoC"/>
    <property type="match status" value="1"/>
</dbReference>
<evidence type="ECO:0000256" key="2">
    <source>
        <dbReference type="ARBA" id="ARBA00009473"/>
    </source>
</evidence>
<dbReference type="InterPro" id="IPR011343">
    <property type="entry name" value="DeoC"/>
</dbReference>
<dbReference type="PANTHER" id="PTHR10889">
    <property type="entry name" value="DEOXYRIBOSE-PHOSPHATE ALDOLASE"/>
    <property type="match status" value="1"/>
</dbReference>
<evidence type="ECO:0000256" key="5">
    <source>
        <dbReference type="ARBA" id="ARBA00023270"/>
    </source>
</evidence>
<comment type="similarity">
    <text evidence="2">Belongs to the DeoC/FbaB aldolase family. DeoC type 2 subfamily.</text>
</comment>
<keyword evidence="9" id="KW-1185">Reference proteome</keyword>
<dbReference type="GO" id="GO:0005737">
    <property type="term" value="C:cytoplasm"/>
    <property type="evidence" value="ECO:0007669"/>
    <property type="project" value="InterPro"/>
</dbReference>
<organism evidence="8 9">
    <name type="scientific">Pseudoalteromonas rubra</name>
    <dbReference type="NCBI Taxonomy" id="43658"/>
    <lineage>
        <taxon>Bacteria</taxon>
        <taxon>Pseudomonadati</taxon>
        <taxon>Pseudomonadota</taxon>
        <taxon>Gammaproteobacteria</taxon>
        <taxon>Alteromonadales</taxon>
        <taxon>Pseudoalteromonadaceae</taxon>
        <taxon>Pseudoalteromonas</taxon>
    </lineage>
</organism>
<accession>A0A0F4R181</accession>
<keyword evidence="5" id="KW-0704">Schiff base</keyword>
<gene>
    <name evidence="8" type="ORF">TW77_00140</name>
</gene>
<dbReference type="GO" id="GO:0004139">
    <property type="term" value="F:deoxyribose-phosphate aldolase activity"/>
    <property type="evidence" value="ECO:0007669"/>
    <property type="project" value="UniProtKB-UniRule"/>
</dbReference>
<dbReference type="EMBL" id="JXYA01000001">
    <property type="protein sequence ID" value="KJZ13349.1"/>
    <property type="molecule type" value="Genomic_DNA"/>
</dbReference>
<comment type="pathway">
    <text evidence="1">Carbohydrate degradation; 2-deoxy-D-ribose 1-phosphate degradation; D-glyceraldehyde 3-phosphate and acetaldehyde from 2-deoxy-alpha-D-ribose 1-phosphate: step 2/2.</text>
</comment>
<evidence type="ECO:0000256" key="1">
    <source>
        <dbReference type="ARBA" id="ARBA00004816"/>
    </source>
</evidence>
<comment type="caution">
    <text evidence="8">The sequence shown here is derived from an EMBL/GenBank/DDBJ whole genome shotgun (WGS) entry which is preliminary data.</text>
</comment>
<dbReference type="Proteomes" id="UP000033452">
    <property type="component" value="Unassembled WGS sequence"/>
</dbReference>
<dbReference type="PIRSF" id="PIRSF001357">
    <property type="entry name" value="DeoC"/>
    <property type="match status" value="1"/>
</dbReference>
<dbReference type="NCBIfam" id="TIGR00126">
    <property type="entry name" value="deoC"/>
    <property type="match status" value="1"/>
</dbReference>